<dbReference type="EMBL" id="CVRI01000054">
    <property type="protein sequence ID" value="CRL00239.1"/>
    <property type="molecule type" value="Genomic_DNA"/>
</dbReference>
<evidence type="ECO:0000313" key="2">
    <source>
        <dbReference type="Proteomes" id="UP000183832"/>
    </source>
</evidence>
<dbReference type="AlphaFoldDB" id="A0A1J1IJ19"/>
<sequence>MLQSSIKIIYTMQARIVLSQTSWEFLCCTFKNFNDKNSSLKISMNRIFNVVTVITYDPIN</sequence>
<proteinExistence type="predicted"/>
<name>A0A1J1IJ19_9DIPT</name>
<dbReference type="Proteomes" id="UP000183832">
    <property type="component" value="Unassembled WGS sequence"/>
</dbReference>
<evidence type="ECO:0000313" key="1">
    <source>
        <dbReference type="EMBL" id="CRL00239.1"/>
    </source>
</evidence>
<keyword evidence="2" id="KW-1185">Reference proteome</keyword>
<accession>A0A1J1IJ19</accession>
<reference evidence="1 2" key="1">
    <citation type="submission" date="2015-04" db="EMBL/GenBank/DDBJ databases">
        <authorList>
            <person name="Syromyatnikov M.Y."/>
            <person name="Popov V.N."/>
        </authorList>
    </citation>
    <scope>NUCLEOTIDE SEQUENCE [LARGE SCALE GENOMIC DNA]</scope>
</reference>
<organism evidence="1 2">
    <name type="scientific">Clunio marinus</name>
    <dbReference type="NCBI Taxonomy" id="568069"/>
    <lineage>
        <taxon>Eukaryota</taxon>
        <taxon>Metazoa</taxon>
        <taxon>Ecdysozoa</taxon>
        <taxon>Arthropoda</taxon>
        <taxon>Hexapoda</taxon>
        <taxon>Insecta</taxon>
        <taxon>Pterygota</taxon>
        <taxon>Neoptera</taxon>
        <taxon>Endopterygota</taxon>
        <taxon>Diptera</taxon>
        <taxon>Nematocera</taxon>
        <taxon>Chironomoidea</taxon>
        <taxon>Chironomidae</taxon>
        <taxon>Clunio</taxon>
    </lineage>
</organism>
<protein>
    <submittedName>
        <fullName evidence="1">CLUMA_CG013512, isoform A</fullName>
    </submittedName>
</protein>
<gene>
    <name evidence="1" type="ORF">CLUMA_CG013512</name>
</gene>